<reference evidence="2 3" key="1">
    <citation type="journal article" date="2019" name="Int. J. Syst. Evol. Microbiol.">
        <title>The Global Catalogue of Microorganisms (GCM) 10K type strain sequencing project: providing services to taxonomists for standard genome sequencing and annotation.</title>
        <authorList>
            <consortium name="The Broad Institute Genomics Platform"/>
            <consortium name="The Broad Institute Genome Sequencing Center for Infectious Disease"/>
            <person name="Wu L."/>
            <person name="Ma J."/>
        </authorList>
    </citation>
    <scope>NUCLEOTIDE SEQUENCE [LARGE SCALE GENOMIC DNA]</scope>
    <source>
        <strain evidence="2 3">DSM 29988</strain>
    </source>
</reference>
<dbReference type="Gene3D" id="3.20.20.70">
    <property type="entry name" value="Aldolase class I"/>
    <property type="match status" value="1"/>
</dbReference>
<evidence type="ECO:0000313" key="2">
    <source>
        <dbReference type="EMBL" id="MFC7203161.1"/>
    </source>
</evidence>
<dbReference type="PANTHER" id="PTHR12128:SF19">
    <property type="entry name" value="5-DEHYDRO-4-DEOXYGLUCARATE DEHYDRATASE 2-RELATED"/>
    <property type="match status" value="1"/>
</dbReference>
<protein>
    <submittedName>
        <fullName evidence="2">Dihydrodipicolinate synthase family protein</fullName>
        <ecNumber evidence="2">4.1.3.3</ecNumber>
        <ecNumber evidence="2">4.2.1.41</ecNumber>
        <ecNumber evidence="2">4.3.3.7</ecNumber>
    </submittedName>
</protein>
<evidence type="ECO:0000256" key="1">
    <source>
        <dbReference type="PIRSR" id="PIRSR001365-1"/>
    </source>
</evidence>
<dbReference type="InterPro" id="IPR002220">
    <property type="entry name" value="DapA-like"/>
</dbReference>
<dbReference type="Proteomes" id="UP001596481">
    <property type="component" value="Unassembled WGS sequence"/>
</dbReference>
<proteinExistence type="predicted"/>
<dbReference type="Pfam" id="PF00701">
    <property type="entry name" value="DHDPS"/>
    <property type="match status" value="1"/>
</dbReference>
<dbReference type="EC" id="4.1.3.3" evidence="2"/>
<dbReference type="GO" id="GO:0008675">
    <property type="term" value="F:2-dehydro-3-deoxy-phosphogluconate aldolase activity"/>
    <property type="evidence" value="ECO:0007669"/>
    <property type="project" value="UniProtKB-ARBA"/>
</dbReference>
<gene>
    <name evidence="2" type="ORF">ACFQJC_06520</name>
</gene>
<keyword evidence="3" id="KW-1185">Reference proteome</keyword>
<dbReference type="EC" id="4.2.1.41" evidence="2"/>
<organism evidence="2 3">
    <name type="scientific">Haloferax namakaokahaiae</name>
    <dbReference type="NCBI Taxonomy" id="1748331"/>
    <lineage>
        <taxon>Archaea</taxon>
        <taxon>Methanobacteriati</taxon>
        <taxon>Methanobacteriota</taxon>
        <taxon>Stenosarchaea group</taxon>
        <taxon>Halobacteria</taxon>
        <taxon>Halobacteriales</taxon>
        <taxon>Haloferacaceae</taxon>
        <taxon>Haloferax</taxon>
    </lineage>
</organism>
<dbReference type="GO" id="GO:0047448">
    <property type="term" value="F:5-dehydro-4-deoxyglucarate dehydratase activity"/>
    <property type="evidence" value="ECO:0007669"/>
    <property type="project" value="UniProtKB-EC"/>
</dbReference>
<dbReference type="CDD" id="cd00408">
    <property type="entry name" value="DHDPS-like"/>
    <property type="match status" value="1"/>
</dbReference>
<dbReference type="GO" id="GO:0008840">
    <property type="term" value="F:4-hydroxy-tetrahydrodipicolinate synthase activity"/>
    <property type="evidence" value="ECO:0007669"/>
    <property type="project" value="UniProtKB-EC"/>
</dbReference>
<sequence>MPLAESKVKERLRGVAAGLLTPFDRTGGIDYWKITENAESLYESGIRTFLAAANISEYHSLSQVERSEVTEAGLDGLPSNACVLAGVGGSTSAARELVRAYDRLDVDGHMIMPPDHTYVHERGLLDYFATLAAETETPFVPYVRGFDPSVEFLADLTRLENVVGVKYAIKDPVKLGAAVDAGADDVVWIDGLAEPYAVSYWVEGIEGFSAGVSNFRPEVGLELFDALTAGDWERARRLRNACLPYQNFRGRTGQHNTLGGAVSIPAVKLGLELSGLHGGDVREPLRPLTTEEETELEEIYHQLDDDIERLVG</sequence>
<dbReference type="InterPro" id="IPR013785">
    <property type="entry name" value="Aldolase_TIM"/>
</dbReference>
<feature type="active site" description="Proton donor/acceptor" evidence="1">
    <location>
        <position position="142"/>
    </location>
</feature>
<feature type="active site" description="Schiff-base intermediate with substrate" evidence="1">
    <location>
        <position position="166"/>
    </location>
</feature>
<dbReference type="PIRSF" id="PIRSF001365">
    <property type="entry name" value="DHDPS"/>
    <property type="match status" value="1"/>
</dbReference>
<dbReference type="SMART" id="SM01130">
    <property type="entry name" value="DHDPS"/>
    <property type="match status" value="1"/>
</dbReference>
<name>A0ABD5ZD60_9EURY</name>
<evidence type="ECO:0000313" key="3">
    <source>
        <dbReference type="Proteomes" id="UP001596481"/>
    </source>
</evidence>
<dbReference type="EMBL" id="JBHTAA010000002">
    <property type="protein sequence ID" value="MFC7203161.1"/>
    <property type="molecule type" value="Genomic_DNA"/>
</dbReference>
<dbReference type="AlphaFoldDB" id="A0ABD5ZD60"/>
<comment type="caution">
    <text evidence="2">The sequence shown here is derived from an EMBL/GenBank/DDBJ whole genome shotgun (WGS) entry which is preliminary data.</text>
</comment>
<dbReference type="PANTHER" id="PTHR12128">
    <property type="entry name" value="DIHYDRODIPICOLINATE SYNTHASE"/>
    <property type="match status" value="1"/>
</dbReference>
<dbReference type="GO" id="GO:0008747">
    <property type="term" value="F:N-acetylneuraminate lyase activity"/>
    <property type="evidence" value="ECO:0007669"/>
    <property type="project" value="UniProtKB-EC"/>
</dbReference>
<dbReference type="RefSeq" id="WP_390222500.1">
    <property type="nucleotide sequence ID" value="NZ_JBHTAA010000002.1"/>
</dbReference>
<dbReference type="EC" id="4.3.3.7" evidence="2"/>
<dbReference type="SUPFAM" id="SSF51569">
    <property type="entry name" value="Aldolase"/>
    <property type="match status" value="1"/>
</dbReference>
<accession>A0ABD5ZD60</accession>
<keyword evidence="2" id="KW-0456">Lyase</keyword>